<comment type="caution">
    <text evidence="3">The sequence shown here is derived from an EMBL/GenBank/DDBJ whole genome shotgun (WGS) entry which is preliminary data.</text>
</comment>
<dbReference type="GO" id="GO:0016787">
    <property type="term" value="F:hydrolase activity"/>
    <property type="evidence" value="ECO:0007669"/>
    <property type="project" value="UniProtKB-KW"/>
</dbReference>
<gene>
    <name evidence="3" type="ORF">HB13667_03950</name>
</gene>
<proteinExistence type="predicted"/>
<organism evidence="3 4">
    <name type="scientific">Pseudomonas putida</name>
    <name type="common">Arthrobacter siderocapsulatus</name>
    <dbReference type="NCBI Taxonomy" id="303"/>
    <lineage>
        <taxon>Bacteria</taxon>
        <taxon>Pseudomonadati</taxon>
        <taxon>Pseudomonadota</taxon>
        <taxon>Gammaproteobacteria</taxon>
        <taxon>Pseudomonadales</taxon>
        <taxon>Pseudomonadaceae</taxon>
        <taxon>Pseudomonas</taxon>
    </lineage>
</organism>
<evidence type="ECO:0000256" key="1">
    <source>
        <dbReference type="SAM" id="MobiDB-lite"/>
    </source>
</evidence>
<accession>A0A059V3I8</accession>
<keyword evidence="2" id="KW-0732">Signal</keyword>
<dbReference type="AlphaFoldDB" id="A0A059V3I8"/>
<sequence length="66" mass="7046">MSTRHSTTTLPHRFSRTLLACTLLPPGLLTADITTAAAQQPQPAATAADDFDPLNNLPQEAPQTFT</sequence>
<evidence type="ECO:0000313" key="4">
    <source>
        <dbReference type="Proteomes" id="UP000050437"/>
    </source>
</evidence>
<dbReference type="EMBL" id="LKKS01000025">
    <property type="protein sequence ID" value="KPM68203.1"/>
    <property type="molecule type" value="Genomic_DNA"/>
</dbReference>
<protein>
    <submittedName>
        <fullName evidence="3">Alpha/beta hydrolase</fullName>
    </submittedName>
</protein>
<evidence type="ECO:0000256" key="2">
    <source>
        <dbReference type="SAM" id="SignalP"/>
    </source>
</evidence>
<feature type="signal peptide" evidence="2">
    <location>
        <begin position="1"/>
        <end position="31"/>
    </location>
</feature>
<reference evidence="3 4" key="1">
    <citation type="submission" date="2015-10" db="EMBL/GenBank/DDBJ databases">
        <title>Pseudomonas putida clinical strains.</title>
        <authorList>
            <person name="Molina L."/>
            <person name="Udaondo Z."/>
        </authorList>
    </citation>
    <scope>NUCLEOTIDE SEQUENCE [LARGE SCALE GENOMIC DNA]</scope>
    <source>
        <strain evidence="3 4">HB13667</strain>
    </source>
</reference>
<feature type="region of interest" description="Disordered" evidence="1">
    <location>
        <begin position="34"/>
        <end position="66"/>
    </location>
</feature>
<feature type="compositionally biased region" description="Polar residues" evidence="1">
    <location>
        <begin position="56"/>
        <end position="66"/>
    </location>
</feature>
<evidence type="ECO:0000313" key="3">
    <source>
        <dbReference type="EMBL" id="KPM68203.1"/>
    </source>
</evidence>
<dbReference type="PATRIC" id="fig|303.167.peg.4060"/>
<feature type="compositionally biased region" description="Low complexity" evidence="1">
    <location>
        <begin position="34"/>
        <end position="48"/>
    </location>
</feature>
<name>A0A059V3I8_PSEPU</name>
<dbReference type="KEGG" id="ppud:DW66_3844"/>
<dbReference type="RefSeq" id="WP_013973221.1">
    <property type="nucleotide sequence ID" value="NZ_CP007620.1"/>
</dbReference>
<feature type="chain" id="PRO_5010401728" evidence="2">
    <location>
        <begin position="32"/>
        <end position="66"/>
    </location>
</feature>
<keyword evidence="3" id="KW-0378">Hydrolase</keyword>
<dbReference type="Proteomes" id="UP000050437">
    <property type="component" value="Unassembled WGS sequence"/>
</dbReference>
<dbReference type="GeneID" id="92660020"/>